<name>A0A075FR07_9EURY</name>
<comment type="catalytic activity">
    <reaction evidence="3">
        <text>N(6)-[(R)-lipoyl]-L-lysyl-[glycine-cleavage complex H protein] + glycine + H(+) = N(6)-[(R)-S(8)-aminomethyldihydrolipoyl]-L-lysyl-[glycine-cleavage complex H protein] + CO2</text>
        <dbReference type="Rhea" id="RHEA:24304"/>
        <dbReference type="Rhea" id="RHEA-COMP:10494"/>
        <dbReference type="Rhea" id="RHEA-COMP:10495"/>
        <dbReference type="ChEBI" id="CHEBI:15378"/>
        <dbReference type="ChEBI" id="CHEBI:16526"/>
        <dbReference type="ChEBI" id="CHEBI:57305"/>
        <dbReference type="ChEBI" id="CHEBI:83099"/>
        <dbReference type="ChEBI" id="CHEBI:83143"/>
        <dbReference type="EC" id="1.4.4.2"/>
    </reaction>
</comment>
<dbReference type="Gene3D" id="3.90.1150.10">
    <property type="entry name" value="Aspartate Aminotransferase, domain 1"/>
    <property type="match status" value="1"/>
</dbReference>
<dbReference type="InterPro" id="IPR020581">
    <property type="entry name" value="GDC_P"/>
</dbReference>
<feature type="domain" description="Glycine cleavage system P-protein N-terminal" evidence="4">
    <location>
        <begin position="51"/>
        <end position="441"/>
    </location>
</feature>
<dbReference type="EC" id="1.4.4.2" evidence="1"/>
<organism evidence="5">
    <name type="scientific">uncultured marine group II/III euryarchaeote AD1000_39_G05</name>
    <dbReference type="NCBI Taxonomy" id="1457764"/>
    <lineage>
        <taxon>Archaea</taxon>
        <taxon>Methanobacteriati</taxon>
        <taxon>Methanobacteriota</taxon>
        <taxon>environmental samples</taxon>
    </lineage>
</organism>
<dbReference type="PANTHER" id="PTHR11773:SF1">
    <property type="entry name" value="GLYCINE DEHYDROGENASE (DECARBOXYLATING), MITOCHONDRIAL"/>
    <property type="match status" value="1"/>
</dbReference>
<dbReference type="InterPro" id="IPR015424">
    <property type="entry name" value="PyrdxlP-dep_Trfase"/>
</dbReference>
<dbReference type="GO" id="GO:0004375">
    <property type="term" value="F:glycine dehydrogenase (decarboxylating) activity"/>
    <property type="evidence" value="ECO:0007669"/>
    <property type="project" value="UniProtKB-EC"/>
</dbReference>
<gene>
    <name evidence="5" type="primary">GLDC</name>
    <name evidence="5" type="synonym">gcvP</name>
</gene>
<dbReference type="InterPro" id="IPR015422">
    <property type="entry name" value="PyrdxlP-dep_Trfase_small"/>
</dbReference>
<dbReference type="PANTHER" id="PTHR11773">
    <property type="entry name" value="GLYCINE DEHYDROGENASE, DECARBOXYLATING"/>
    <property type="match status" value="1"/>
</dbReference>
<dbReference type="SUPFAM" id="SSF53383">
    <property type="entry name" value="PLP-dependent transferases"/>
    <property type="match status" value="1"/>
</dbReference>
<sequence length="452" mass="50249">MWHFVPWICLIRSGQINRTVPLHETLIITFRSDVQYLVMTESYSHPDRFVRRHIGPAPAEIQAMLKELGHSNLSDFSSSIVPDSILNTETLNIPDPLSESEVLSKLKSIASKNKIFKNYLGHGYYGTITPGVIKRNILENPGWYTQYTPYQSELAQGRLEALLNFQTMICDLTGMEIANSSLLDEATAAAEAMSMACNLARGQKHVFFISDDVNPQTINVVKTRAEPLNLKIIIDKTSNFRFDETVFGVLIQYPSAEGVVSVNPKMMKKAQAAGTLVIVATDLLSLCLIKPPGEWGADITIGNSQRFGVPMGFGGPHAAFIATKEKFKRRLPGRLVGVSQDVHGNQALRLAMQTREQHIRRDRATSNICTAQVLLAIMASMYAVYHGPNKLRQIAERVNYLTSVLHSSLLSGGYRVNSKSFFDTIKVTKKDKKVIEKLSQKEVLISGIMAIP</sequence>
<evidence type="ECO:0000313" key="5">
    <source>
        <dbReference type="EMBL" id="AIE93729.1"/>
    </source>
</evidence>
<dbReference type="FunFam" id="3.40.640.10:FF:000005">
    <property type="entry name" value="Glycine dehydrogenase (decarboxylating), mitochondrial"/>
    <property type="match status" value="1"/>
</dbReference>
<dbReference type="InterPro" id="IPR049315">
    <property type="entry name" value="GDC-P_N"/>
</dbReference>
<dbReference type="EMBL" id="KF900403">
    <property type="protein sequence ID" value="AIE93729.1"/>
    <property type="molecule type" value="Genomic_DNA"/>
</dbReference>
<evidence type="ECO:0000256" key="1">
    <source>
        <dbReference type="ARBA" id="ARBA00012134"/>
    </source>
</evidence>
<dbReference type="InterPro" id="IPR015421">
    <property type="entry name" value="PyrdxlP-dep_Trfase_major"/>
</dbReference>
<dbReference type="GO" id="GO:0005960">
    <property type="term" value="C:glycine cleavage complex"/>
    <property type="evidence" value="ECO:0007669"/>
    <property type="project" value="TreeGrafter"/>
</dbReference>
<proteinExistence type="predicted"/>
<dbReference type="Pfam" id="PF02347">
    <property type="entry name" value="GDC-P"/>
    <property type="match status" value="1"/>
</dbReference>
<dbReference type="GO" id="GO:0005829">
    <property type="term" value="C:cytosol"/>
    <property type="evidence" value="ECO:0007669"/>
    <property type="project" value="TreeGrafter"/>
</dbReference>
<dbReference type="AlphaFoldDB" id="A0A075FR07"/>
<dbReference type="GO" id="GO:0030170">
    <property type="term" value="F:pyridoxal phosphate binding"/>
    <property type="evidence" value="ECO:0007669"/>
    <property type="project" value="TreeGrafter"/>
</dbReference>
<dbReference type="GO" id="GO:0019464">
    <property type="term" value="P:glycine decarboxylation via glycine cleavage system"/>
    <property type="evidence" value="ECO:0007669"/>
    <property type="project" value="TreeGrafter"/>
</dbReference>
<reference evidence="5" key="1">
    <citation type="journal article" date="2014" name="Genome Biol. Evol.">
        <title>Pangenome evidence for extensive interdomain horizontal transfer affecting lineage core and shell genes in uncultured planktonic thaumarchaeota and euryarchaeota.</title>
        <authorList>
            <person name="Deschamps P."/>
            <person name="Zivanovic Y."/>
            <person name="Moreira D."/>
            <person name="Rodriguez-Valera F."/>
            <person name="Lopez-Garcia P."/>
        </authorList>
    </citation>
    <scope>NUCLEOTIDE SEQUENCE</scope>
</reference>
<evidence type="ECO:0000259" key="4">
    <source>
        <dbReference type="Pfam" id="PF02347"/>
    </source>
</evidence>
<accession>A0A075FR07</accession>
<protein>
    <recommendedName>
        <fullName evidence="1">glycine dehydrogenase (aminomethyl-transferring)</fullName>
        <ecNumber evidence="1">1.4.4.2</ecNumber>
    </recommendedName>
</protein>
<dbReference type="GO" id="GO:0016594">
    <property type="term" value="F:glycine binding"/>
    <property type="evidence" value="ECO:0007669"/>
    <property type="project" value="TreeGrafter"/>
</dbReference>
<evidence type="ECO:0000256" key="2">
    <source>
        <dbReference type="ARBA" id="ARBA00023002"/>
    </source>
</evidence>
<dbReference type="CDD" id="cd00613">
    <property type="entry name" value="GDC-P"/>
    <property type="match status" value="1"/>
</dbReference>
<evidence type="ECO:0000256" key="3">
    <source>
        <dbReference type="ARBA" id="ARBA00049026"/>
    </source>
</evidence>
<keyword evidence="2 5" id="KW-0560">Oxidoreductase</keyword>
<dbReference type="Gene3D" id="3.40.640.10">
    <property type="entry name" value="Type I PLP-dependent aspartate aminotransferase-like (Major domain)"/>
    <property type="match status" value="1"/>
</dbReference>